<feature type="region of interest" description="Disordered" evidence="1">
    <location>
        <begin position="119"/>
        <end position="165"/>
    </location>
</feature>
<name>A0A8H6VRI4_9AGAR</name>
<keyword evidence="2" id="KW-0472">Membrane</keyword>
<sequence length="300" mass="31833">MSESPPASQVYQVALIPCMAFLAGVNALFFVVGKGLLAGGFASDVGDPKMFSGAAAFVLVPAYSICLIACGVVVGYKATVHVAMESENMVGLRDKCMLVVAEPDAGALTLAGFGNEKGELGHTPVNPRQSVEPSVPGLQGEDAAARDTSAPDSKVNGEPETAMDDDSTTATMVFACIDCPFSFPKLTMLHEHLEVAHYRFPMDAPSGCAAEMREDREKHWRKIRTGHMESYYGAGGPPVPSSSAQAAPGVAEFFARMDEWCSQDYYGDPPYNLGGFYCPSNSDSDELALRMGYSIGSGLK</sequence>
<dbReference type="AlphaFoldDB" id="A0A8H6VRI4"/>
<feature type="transmembrane region" description="Helical" evidence="2">
    <location>
        <begin position="53"/>
        <end position="76"/>
    </location>
</feature>
<dbReference type="GeneID" id="59351809"/>
<dbReference type="Proteomes" id="UP000636479">
    <property type="component" value="Unassembled WGS sequence"/>
</dbReference>
<dbReference type="EMBL" id="JACAZF010000013">
    <property type="protein sequence ID" value="KAF7291377.1"/>
    <property type="molecule type" value="Genomic_DNA"/>
</dbReference>
<keyword evidence="2" id="KW-0812">Transmembrane</keyword>
<feature type="domain" description="C2H2-type" evidence="3">
    <location>
        <begin position="176"/>
        <end position="197"/>
    </location>
</feature>
<gene>
    <name evidence="4" type="ORF">MIND_01282200</name>
</gene>
<proteinExistence type="predicted"/>
<dbReference type="InterPro" id="IPR013087">
    <property type="entry name" value="Znf_C2H2_type"/>
</dbReference>
<evidence type="ECO:0000256" key="1">
    <source>
        <dbReference type="SAM" id="MobiDB-lite"/>
    </source>
</evidence>
<comment type="caution">
    <text evidence="4">The sequence shown here is derived from an EMBL/GenBank/DDBJ whole genome shotgun (WGS) entry which is preliminary data.</text>
</comment>
<dbReference type="PROSITE" id="PS00028">
    <property type="entry name" value="ZINC_FINGER_C2H2_1"/>
    <property type="match status" value="1"/>
</dbReference>
<protein>
    <recommendedName>
        <fullName evidence="3">C2H2-type domain-containing protein</fullName>
    </recommendedName>
</protein>
<dbReference type="RefSeq" id="XP_037214499.1">
    <property type="nucleotide sequence ID" value="XM_037369293.1"/>
</dbReference>
<keyword evidence="5" id="KW-1185">Reference proteome</keyword>
<reference evidence="4" key="1">
    <citation type="submission" date="2020-05" db="EMBL/GenBank/DDBJ databases">
        <title>Mycena genomes resolve the evolution of fungal bioluminescence.</title>
        <authorList>
            <person name="Tsai I.J."/>
        </authorList>
    </citation>
    <scope>NUCLEOTIDE SEQUENCE</scope>
    <source>
        <strain evidence="4">171206Taipei</strain>
    </source>
</reference>
<keyword evidence="2" id="KW-1133">Transmembrane helix</keyword>
<evidence type="ECO:0000313" key="4">
    <source>
        <dbReference type="EMBL" id="KAF7291377.1"/>
    </source>
</evidence>
<evidence type="ECO:0000313" key="5">
    <source>
        <dbReference type="Proteomes" id="UP000636479"/>
    </source>
</evidence>
<organism evidence="4 5">
    <name type="scientific">Mycena indigotica</name>
    <dbReference type="NCBI Taxonomy" id="2126181"/>
    <lineage>
        <taxon>Eukaryota</taxon>
        <taxon>Fungi</taxon>
        <taxon>Dikarya</taxon>
        <taxon>Basidiomycota</taxon>
        <taxon>Agaricomycotina</taxon>
        <taxon>Agaricomycetes</taxon>
        <taxon>Agaricomycetidae</taxon>
        <taxon>Agaricales</taxon>
        <taxon>Marasmiineae</taxon>
        <taxon>Mycenaceae</taxon>
        <taxon>Mycena</taxon>
    </lineage>
</organism>
<evidence type="ECO:0000256" key="2">
    <source>
        <dbReference type="SAM" id="Phobius"/>
    </source>
</evidence>
<accession>A0A8H6VRI4</accession>
<feature type="transmembrane region" description="Helical" evidence="2">
    <location>
        <begin position="12"/>
        <end position="33"/>
    </location>
</feature>
<evidence type="ECO:0000259" key="3">
    <source>
        <dbReference type="PROSITE" id="PS00028"/>
    </source>
</evidence>